<dbReference type="InterPro" id="IPR046524">
    <property type="entry name" value="DUF6701"/>
</dbReference>
<protein>
    <submittedName>
        <fullName evidence="2">MshQ protein</fullName>
    </submittedName>
</protein>
<sequence>MRLERFLLILALLLSPCAFGDVLLPGYGHIGDNDSTALRPTQVLWPSGGHYQALRPINFRLTHPVMLKEIRLEGSSDLQAGMNVIIWDRYGNTLLDLQGYDGSRDRVTVANELSLPAGEYRIAVWGSCFYNNGNAYQRYAYPCHDWDDFTFSAIRLVTNGTSTAFHFSQRTHIGDNQDASRWYPPAASGAYVRYTFTLNKRSRLDSLLLFNLQDWEATGGSRIFIRTADSAYTPLVYYFTRNGDIEWKINYELAAGTYELWVESVAAYDRDDISWDSMLLTYTPLNESVALDNVCSIFPYPAQGRASAHKLDLSGNPGNTMGLVYGTQGGRLGYGPNGQIKGTSGSNCDGGLCVAVGDVAPWGGAPVSRFPLATGADVTLGFAETRYLTAADGMTFGTVSTSYQSLLNIENSGITIKAMNLGSGRGGRPYTVKLAAGDYWIETLTMSNDTSIEIDGPVRLFVKTLVMGSASYINSPGRNSAGDVGKLMVVLYDGATLTDGSTLSGLVYQADSARGSVSLSSASYLMGRINAQSVLLGKDSTIDSRAYQCSTVVAPDHYELIYSAQALTCEQASVQLRACKDSSCSQLFDAGASVSLSPQAGWSSNPVSLGSSGLANLTLARLTVGSVTLGASASAPAAPLRCYRDGVLDPGCTLDFVDAALRFNVPTFYAGESASSEIRAIKSSAAGATRVCLPLLTGTQSLRFDYGKVVSDPSQAQPTVNGTPLSAAGAAANVTFDANGVGQLTVQYPDAGVLRLDASVQRSDSTGTLNLKGSDTFAVLPKAIVLQGEGQSLCSGSDDASYAACPVYRRAGEGFNLLAQAINSANVATPGFATQGRTVDWQLLAPAGGVRGLLSPATLSMAAGSGRLATSWSEVGVIRAGVTDFVPYPNYQDESPPLTVPLRWSAPIGRFVPWDFAVSDKRILPACSSFTYTGQPFTSGFTVTARNLSAGTTLNYRGPFAKGASKLVAENGDLGGGLTSRIDQEPVLTWGQGIAQVRPDSPNSRLARSQALEESLMQLAVGLRIADGETPVVTRVAAPDMRADEAGDCAPSGRCDAVRLGIQVLRHGRLAVSTEQGSAGTPLALRQQVESYQDGRWRPNVDDSCTELDLSGYEFTADGQAYDAGSGMLSFPPAGAIRLGLGSQAPGSARARVAAGETRLQLGAPGTPLTVPYRVDLSRQPGAPLWLLDDPRSLQGIAIFGSARGSDRIIYRRERFN</sequence>
<keyword evidence="3" id="KW-1185">Reference proteome</keyword>
<evidence type="ECO:0000313" key="3">
    <source>
        <dbReference type="Proteomes" id="UP000023775"/>
    </source>
</evidence>
<evidence type="ECO:0000313" key="2">
    <source>
        <dbReference type="EMBL" id="ENY72020.1"/>
    </source>
</evidence>
<name>N9U128_9GAMM</name>
<dbReference type="AlphaFoldDB" id="N9U128"/>
<reference evidence="2 3" key="1">
    <citation type="journal article" date="2013" name="Genome Announc.">
        <title>Draft Genome Sequence of the Aeromonas diversa Type Strain.</title>
        <authorList>
            <person name="Farfan M."/>
            <person name="Spataro N."/>
            <person name="Sanglas A."/>
            <person name="Albarral V."/>
            <person name="Loren J.G."/>
            <person name="Bosch E."/>
            <person name="Fuste M.C."/>
        </authorList>
    </citation>
    <scope>NUCLEOTIDE SEQUENCE [LARGE SCALE GENOMIC DNA]</scope>
    <source>
        <strain evidence="2 3">2478-85</strain>
    </source>
</reference>
<dbReference type="OrthoDB" id="9790247at2"/>
<dbReference type="PATRIC" id="fig|1268237.3.peg.2008"/>
<feature type="domain" description="DUF6701" evidence="1">
    <location>
        <begin position="639"/>
        <end position="1215"/>
    </location>
</feature>
<gene>
    <name evidence="2" type="ORF">G114_10205</name>
</gene>
<dbReference type="Proteomes" id="UP000023775">
    <property type="component" value="Unassembled WGS sequence"/>
</dbReference>
<organism evidence="2 3">
    <name type="scientific">Aeromonas diversa CDC 2478-85</name>
    <dbReference type="NCBI Taxonomy" id="1268237"/>
    <lineage>
        <taxon>Bacteria</taxon>
        <taxon>Pseudomonadati</taxon>
        <taxon>Pseudomonadota</taxon>
        <taxon>Gammaproteobacteria</taxon>
        <taxon>Aeromonadales</taxon>
        <taxon>Aeromonadaceae</taxon>
        <taxon>Aeromonas</taxon>
    </lineage>
</organism>
<proteinExistence type="predicted"/>
<dbReference type="RefSeq" id="WP_005352894.1">
    <property type="nucleotide sequence ID" value="NZ_APVG01000023.1"/>
</dbReference>
<dbReference type="Pfam" id="PF20419">
    <property type="entry name" value="DUF6701"/>
    <property type="match status" value="1"/>
</dbReference>
<dbReference type="EMBL" id="APVG01000023">
    <property type="protein sequence ID" value="ENY72020.1"/>
    <property type="molecule type" value="Genomic_DNA"/>
</dbReference>
<evidence type="ECO:0000259" key="1">
    <source>
        <dbReference type="Pfam" id="PF20419"/>
    </source>
</evidence>
<accession>N9U128</accession>
<comment type="caution">
    <text evidence="2">The sequence shown here is derived from an EMBL/GenBank/DDBJ whole genome shotgun (WGS) entry which is preliminary data.</text>
</comment>
<dbReference type="eggNOG" id="COG3420">
    <property type="taxonomic scope" value="Bacteria"/>
</dbReference>